<accession>A0A1R3H0L2</accession>
<keyword evidence="2" id="KW-1185">Reference proteome</keyword>
<dbReference type="AlphaFoldDB" id="A0A1R3H0L2"/>
<gene>
    <name evidence="1" type="ORF">COLO4_32180</name>
</gene>
<proteinExistence type="predicted"/>
<reference evidence="2" key="1">
    <citation type="submission" date="2013-09" db="EMBL/GenBank/DDBJ databases">
        <title>Corchorus olitorius genome sequencing.</title>
        <authorList>
            <person name="Alam M."/>
            <person name="Haque M.S."/>
            <person name="Islam M.S."/>
            <person name="Emdad E.M."/>
            <person name="Islam M.M."/>
            <person name="Ahmed B."/>
            <person name="Halim A."/>
            <person name="Hossen Q.M.M."/>
            <person name="Hossain M.Z."/>
            <person name="Ahmed R."/>
            <person name="Khan M.M."/>
            <person name="Islam R."/>
            <person name="Rashid M.M."/>
            <person name="Khan S.A."/>
            <person name="Rahman M.S."/>
            <person name="Alam M."/>
            <person name="Yahiya A.S."/>
            <person name="Khan M.S."/>
            <person name="Azam M.S."/>
            <person name="Haque T."/>
            <person name="Lashkar M.Z.H."/>
            <person name="Akhand A.I."/>
            <person name="Morshed G."/>
            <person name="Roy S."/>
            <person name="Uddin K.S."/>
            <person name="Rabeya T."/>
            <person name="Hossain A.S."/>
            <person name="Chowdhury A."/>
            <person name="Snigdha A.R."/>
            <person name="Mortoza M.S."/>
            <person name="Matin S.A."/>
            <person name="Hoque S.M.E."/>
            <person name="Islam M.K."/>
            <person name="Roy D.K."/>
            <person name="Haider R."/>
            <person name="Moosa M.M."/>
            <person name="Elias S.M."/>
            <person name="Hasan A.M."/>
            <person name="Jahan S."/>
            <person name="Shafiuddin M."/>
            <person name="Mahmood N."/>
            <person name="Shommy N.S."/>
        </authorList>
    </citation>
    <scope>NUCLEOTIDE SEQUENCE [LARGE SCALE GENOMIC DNA]</scope>
    <source>
        <strain evidence="2">cv. O-4</strain>
    </source>
</reference>
<evidence type="ECO:0000313" key="1">
    <source>
        <dbReference type="EMBL" id="OMO63908.1"/>
    </source>
</evidence>
<protein>
    <submittedName>
        <fullName evidence="1">Uncharacterized protein</fullName>
    </submittedName>
</protein>
<dbReference type="Proteomes" id="UP000187203">
    <property type="component" value="Unassembled WGS sequence"/>
</dbReference>
<name>A0A1R3H0L2_9ROSI</name>
<organism evidence="1 2">
    <name type="scientific">Corchorus olitorius</name>
    <dbReference type="NCBI Taxonomy" id="93759"/>
    <lineage>
        <taxon>Eukaryota</taxon>
        <taxon>Viridiplantae</taxon>
        <taxon>Streptophyta</taxon>
        <taxon>Embryophyta</taxon>
        <taxon>Tracheophyta</taxon>
        <taxon>Spermatophyta</taxon>
        <taxon>Magnoliopsida</taxon>
        <taxon>eudicotyledons</taxon>
        <taxon>Gunneridae</taxon>
        <taxon>Pentapetalae</taxon>
        <taxon>rosids</taxon>
        <taxon>malvids</taxon>
        <taxon>Malvales</taxon>
        <taxon>Malvaceae</taxon>
        <taxon>Grewioideae</taxon>
        <taxon>Apeibeae</taxon>
        <taxon>Corchorus</taxon>
    </lineage>
</organism>
<sequence length="52" mass="5342">MTFSYLLSSHPPEIVHHGGAAVSESPTVADGLQASPKCCPSHLDHSADVGSL</sequence>
<dbReference type="EMBL" id="AWUE01021040">
    <property type="protein sequence ID" value="OMO63908.1"/>
    <property type="molecule type" value="Genomic_DNA"/>
</dbReference>
<evidence type="ECO:0000313" key="2">
    <source>
        <dbReference type="Proteomes" id="UP000187203"/>
    </source>
</evidence>
<comment type="caution">
    <text evidence="1">The sequence shown here is derived from an EMBL/GenBank/DDBJ whole genome shotgun (WGS) entry which is preliminary data.</text>
</comment>